<evidence type="ECO:0000256" key="6">
    <source>
        <dbReference type="ARBA" id="ARBA00023136"/>
    </source>
</evidence>
<dbReference type="OrthoDB" id="6076970at2759"/>
<dbReference type="PRINTS" id="PR00237">
    <property type="entry name" value="GPCRRHODOPSN"/>
</dbReference>
<dbReference type="SUPFAM" id="SSF81321">
    <property type="entry name" value="Family A G protein-coupled receptor-like"/>
    <property type="match status" value="1"/>
</dbReference>
<keyword evidence="8 9" id="KW-0807">Transducer</keyword>
<feature type="transmembrane region" description="Helical" evidence="10">
    <location>
        <begin position="82"/>
        <end position="102"/>
    </location>
</feature>
<evidence type="ECO:0000256" key="5">
    <source>
        <dbReference type="ARBA" id="ARBA00023040"/>
    </source>
</evidence>
<name>A0A6J8CVE2_MYTCO</name>
<feature type="transmembrane region" description="Helical" evidence="10">
    <location>
        <begin position="297"/>
        <end position="323"/>
    </location>
</feature>
<evidence type="ECO:0000256" key="10">
    <source>
        <dbReference type="SAM" id="Phobius"/>
    </source>
</evidence>
<keyword evidence="13" id="KW-1185">Reference proteome</keyword>
<gene>
    <name evidence="12" type="ORF">MCOR_34634</name>
</gene>
<dbReference type="AlphaFoldDB" id="A0A6J8CVE2"/>
<feature type="transmembrane region" description="Helical" evidence="10">
    <location>
        <begin position="43"/>
        <end position="62"/>
    </location>
</feature>
<protein>
    <recommendedName>
        <fullName evidence="11">G-protein coupled receptors family 1 profile domain-containing protein</fullName>
    </recommendedName>
</protein>
<dbReference type="GO" id="GO:0005886">
    <property type="term" value="C:plasma membrane"/>
    <property type="evidence" value="ECO:0007669"/>
    <property type="project" value="UniProtKB-SubCell"/>
</dbReference>
<evidence type="ECO:0000256" key="3">
    <source>
        <dbReference type="ARBA" id="ARBA00022692"/>
    </source>
</evidence>
<dbReference type="Proteomes" id="UP000507470">
    <property type="component" value="Unassembled WGS sequence"/>
</dbReference>
<dbReference type="PROSITE" id="PS50262">
    <property type="entry name" value="G_PROTEIN_RECEP_F1_2"/>
    <property type="match status" value="1"/>
</dbReference>
<dbReference type="Pfam" id="PF00001">
    <property type="entry name" value="7tm_1"/>
    <property type="match status" value="1"/>
</dbReference>
<feature type="domain" description="G-protein coupled receptors family 1 profile" evidence="11">
    <location>
        <begin position="24"/>
        <end position="351"/>
    </location>
</feature>
<dbReference type="EMBL" id="CACVKT020006204">
    <property type="protein sequence ID" value="CAC5400453.1"/>
    <property type="molecule type" value="Genomic_DNA"/>
</dbReference>
<keyword evidence="7 9" id="KW-0675">Receptor</keyword>
<dbReference type="InterPro" id="IPR017452">
    <property type="entry name" value="GPCR_Rhodpsn_7TM"/>
</dbReference>
<evidence type="ECO:0000256" key="1">
    <source>
        <dbReference type="ARBA" id="ARBA00004651"/>
    </source>
</evidence>
<evidence type="ECO:0000313" key="12">
    <source>
        <dbReference type="EMBL" id="CAC5400453.1"/>
    </source>
</evidence>
<dbReference type="GO" id="GO:0008528">
    <property type="term" value="F:G protein-coupled peptide receptor activity"/>
    <property type="evidence" value="ECO:0007669"/>
    <property type="project" value="TreeGrafter"/>
</dbReference>
<reference evidence="12 13" key="1">
    <citation type="submission" date="2020-06" db="EMBL/GenBank/DDBJ databases">
        <authorList>
            <person name="Li R."/>
            <person name="Bekaert M."/>
        </authorList>
    </citation>
    <scope>NUCLEOTIDE SEQUENCE [LARGE SCALE GENOMIC DNA]</scope>
    <source>
        <strain evidence="13">wild</strain>
    </source>
</reference>
<keyword evidence="4 10" id="KW-1133">Transmembrane helix</keyword>
<organism evidence="12 13">
    <name type="scientific">Mytilus coruscus</name>
    <name type="common">Sea mussel</name>
    <dbReference type="NCBI Taxonomy" id="42192"/>
    <lineage>
        <taxon>Eukaryota</taxon>
        <taxon>Metazoa</taxon>
        <taxon>Spiralia</taxon>
        <taxon>Lophotrochozoa</taxon>
        <taxon>Mollusca</taxon>
        <taxon>Bivalvia</taxon>
        <taxon>Autobranchia</taxon>
        <taxon>Pteriomorphia</taxon>
        <taxon>Mytilida</taxon>
        <taxon>Mytiloidea</taxon>
        <taxon>Mytilidae</taxon>
        <taxon>Mytilinae</taxon>
        <taxon>Mytilus</taxon>
    </lineage>
</organism>
<feature type="transmembrane region" description="Helical" evidence="10">
    <location>
        <begin position="215"/>
        <end position="238"/>
    </location>
</feature>
<dbReference type="InterPro" id="IPR000276">
    <property type="entry name" value="GPCR_Rhodpsn"/>
</dbReference>
<evidence type="ECO:0000256" key="9">
    <source>
        <dbReference type="RuleBase" id="RU000688"/>
    </source>
</evidence>
<dbReference type="PANTHER" id="PTHR24230:SF158">
    <property type="entry name" value="G-PROTEIN COUPLED RECEPTORS FAMILY 1 PROFILE DOMAIN-CONTAINING PROTEIN"/>
    <property type="match status" value="1"/>
</dbReference>
<evidence type="ECO:0000259" key="11">
    <source>
        <dbReference type="PROSITE" id="PS50262"/>
    </source>
</evidence>
<feature type="transmembrane region" description="Helical" evidence="10">
    <location>
        <begin position="335"/>
        <end position="354"/>
    </location>
</feature>
<feature type="transmembrane region" description="Helical" evidence="10">
    <location>
        <begin position="6"/>
        <end position="31"/>
    </location>
</feature>
<comment type="similarity">
    <text evidence="9">Belongs to the G-protein coupled receptor 1 family.</text>
</comment>
<evidence type="ECO:0000256" key="8">
    <source>
        <dbReference type="ARBA" id="ARBA00023224"/>
    </source>
</evidence>
<keyword evidence="6 10" id="KW-0472">Membrane</keyword>
<comment type="subcellular location">
    <subcellularLocation>
        <location evidence="1">Cell membrane</location>
        <topology evidence="1">Multi-pass membrane protein</topology>
    </subcellularLocation>
</comment>
<feature type="transmembrane region" description="Helical" evidence="10">
    <location>
        <begin position="123"/>
        <end position="146"/>
    </location>
</feature>
<evidence type="ECO:0000313" key="13">
    <source>
        <dbReference type="Proteomes" id="UP000507470"/>
    </source>
</evidence>
<dbReference type="PANTHER" id="PTHR24230">
    <property type="entry name" value="G-PROTEIN COUPLED RECEPTOR"/>
    <property type="match status" value="1"/>
</dbReference>
<dbReference type="CDD" id="cd00637">
    <property type="entry name" value="7tm_classA_rhodopsin-like"/>
    <property type="match status" value="1"/>
</dbReference>
<dbReference type="GO" id="GO:0007218">
    <property type="term" value="P:neuropeptide signaling pathway"/>
    <property type="evidence" value="ECO:0007669"/>
    <property type="project" value="TreeGrafter"/>
</dbReference>
<dbReference type="PROSITE" id="PS00237">
    <property type="entry name" value="G_PROTEIN_RECEP_F1_1"/>
    <property type="match status" value="1"/>
</dbReference>
<accession>A0A6J8CVE2</accession>
<keyword evidence="3 9" id="KW-0812">Transmembrane</keyword>
<keyword evidence="5 9" id="KW-0297">G-protein coupled receptor</keyword>
<evidence type="ECO:0000256" key="2">
    <source>
        <dbReference type="ARBA" id="ARBA00022475"/>
    </source>
</evidence>
<sequence length="373" mass="42239">MSDNIELSIVLGMLGIFSIAGSIGNALVLYIYSRKRDITTSSLFILTLAGTDFITSILIIPYNITVLHLNYRLQYELACKVYMFLITCNVPFSAFIMVAIAFDRFFCICHPFLHAITIPRAKIIVLTMGLFACLLGIITSMCYGIVPFIDSTDVNSTVNGVSNASLEITATVNYSITNAVKMAPGNNTASNELAGMCFPSNDIFDISFTNIYQKIYAGCYLLSFLIVFVLYGLIYRSIHIRRAQKARRKRASLFPSSPTEYSGAETQLTILNGNDNDSNEPEQRKFRKKTIGIKEKVLYANIRTAAMLFIVTIVFLFAFLPAWLMAHDLMTYNMVVFYMYFIYNVANPVIYAFMNNSFREDLKMLYKRIFQIM</sequence>
<keyword evidence="2" id="KW-1003">Cell membrane</keyword>
<evidence type="ECO:0000256" key="7">
    <source>
        <dbReference type="ARBA" id="ARBA00023170"/>
    </source>
</evidence>
<proteinExistence type="inferred from homology"/>
<evidence type="ECO:0000256" key="4">
    <source>
        <dbReference type="ARBA" id="ARBA00022989"/>
    </source>
</evidence>
<dbReference type="Gene3D" id="1.20.1070.10">
    <property type="entry name" value="Rhodopsin 7-helix transmembrane proteins"/>
    <property type="match status" value="1"/>
</dbReference>